<reference evidence="10 11" key="1">
    <citation type="journal article" date="2023" name="Mol. Ecol. Resour.">
        <title>Chromosome-level genome assembly of a triploid poplar Populus alba 'Berolinensis'.</title>
        <authorList>
            <person name="Chen S."/>
            <person name="Yu Y."/>
            <person name="Wang X."/>
            <person name="Wang S."/>
            <person name="Zhang T."/>
            <person name="Zhou Y."/>
            <person name="He R."/>
            <person name="Meng N."/>
            <person name="Wang Y."/>
            <person name="Liu W."/>
            <person name="Liu Z."/>
            <person name="Liu J."/>
            <person name="Guo Q."/>
            <person name="Huang H."/>
            <person name="Sederoff R.R."/>
            <person name="Wang G."/>
            <person name="Qu G."/>
            <person name="Chen S."/>
        </authorList>
    </citation>
    <scope>NUCLEOTIDE SEQUENCE [LARGE SCALE GENOMIC DNA]</scope>
    <source>
        <strain evidence="10">SC-2020</strain>
    </source>
</reference>
<dbReference type="InterPro" id="IPR011709">
    <property type="entry name" value="DEAD-box_helicase_OB_fold"/>
</dbReference>
<dbReference type="GO" id="GO:0005524">
    <property type="term" value="F:ATP binding"/>
    <property type="evidence" value="ECO:0007669"/>
    <property type="project" value="UniProtKB-KW"/>
</dbReference>
<keyword evidence="11" id="KW-1185">Reference proteome</keyword>
<protein>
    <recommendedName>
        <fullName evidence="2">RNA helicase</fullName>
        <ecNumber evidence="2">3.6.4.13</ecNumber>
    </recommendedName>
</protein>
<dbReference type="GO" id="GO:0003724">
    <property type="term" value="F:RNA helicase activity"/>
    <property type="evidence" value="ECO:0007669"/>
    <property type="project" value="UniProtKB-EC"/>
</dbReference>
<dbReference type="InterPro" id="IPR027417">
    <property type="entry name" value="P-loop_NTPase"/>
</dbReference>
<dbReference type="Proteomes" id="UP001164929">
    <property type="component" value="Chromosome 16"/>
</dbReference>
<comment type="catalytic activity">
    <reaction evidence="7">
        <text>ATP + H2O = ADP + phosphate + H(+)</text>
        <dbReference type="Rhea" id="RHEA:13065"/>
        <dbReference type="ChEBI" id="CHEBI:15377"/>
        <dbReference type="ChEBI" id="CHEBI:15378"/>
        <dbReference type="ChEBI" id="CHEBI:30616"/>
        <dbReference type="ChEBI" id="CHEBI:43474"/>
        <dbReference type="ChEBI" id="CHEBI:456216"/>
        <dbReference type="EC" id="3.6.4.13"/>
    </reaction>
</comment>
<comment type="similarity">
    <text evidence="1">Belongs to the DEAD box helicase family. DEAH subfamily.</text>
</comment>
<evidence type="ECO:0000256" key="8">
    <source>
        <dbReference type="SAM" id="MobiDB-lite"/>
    </source>
</evidence>
<dbReference type="PANTHER" id="PTHR18934">
    <property type="entry name" value="ATP-DEPENDENT RNA HELICASE"/>
    <property type="match status" value="1"/>
</dbReference>
<keyword evidence="6" id="KW-0067">ATP-binding</keyword>
<dbReference type="AlphaFoldDB" id="A0AAD6LK86"/>
<keyword evidence="3" id="KW-0547">Nucleotide-binding</keyword>
<evidence type="ECO:0000256" key="7">
    <source>
        <dbReference type="ARBA" id="ARBA00047984"/>
    </source>
</evidence>
<dbReference type="GO" id="GO:0005730">
    <property type="term" value="C:nucleolus"/>
    <property type="evidence" value="ECO:0007669"/>
    <property type="project" value="TreeGrafter"/>
</dbReference>
<gene>
    <name evidence="10" type="ORF">NC653_036465</name>
</gene>
<feature type="region of interest" description="Disordered" evidence="8">
    <location>
        <begin position="469"/>
        <end position="492"/>
    </location>
</feature>
<evidence type="ECO:0000313" key="10">
    <source>
        <dbReference type="EMBL" id="KAJ6968494.1"/>
    </source>
</evidence>
<dbReference type="InterPro" id="IPR002464">
    <property type="entry name" value="DNA/RNA_helicase_DEAH_CS"/>
</dbReference>
<dbReference type="GO" id="GO:0003723">
    <property type="term" value="F:RNA binding"/>
    <property type="evidence" value="ECO:0007669"/>
    <property type="project" value="TreeGrafter"/>
</dbReference>
<feature type="compositionally biased region" description="Acidic residues" evidence="8">
    <location>
        <begin position="475"/>
        <end position="486"/>
    </location>
</feature>
<keyword evidence="5" id="KW-0347">Helicase</keyword>
<dbReference type="SMART" id="SM00487">
    <property type="entry name" value="DEXDc"/>
    <property type="match status" value="1"/>
</dbReference>
<evidence type="ECO:0000256" key="5">
    <source>
        <dbReference type="ARBA" id="ARBA00022806"/>
    </source>
</evidence>
<evidence type="ECO:0000256" key="6">
    <source>
        <dbReference type="ARBA" id="ARBA00022840"/>
    </source>
</evidence>
<dbReference type="SUPFAM" id="SSF52540">
    <property type="entry name" value="P-loop containing nucleoside triphosphate hydrolases"/>
    <property type="match status" value="1"/>
</dbReference>
<evidence type="ECO:0000313" key="11">
    <source>
        <dbReference type="Proteomes" id="UP001164929"/>
    </source>
</evidence>
<dbReference type="EMBL" id="JAQIZT010000016">
    <property type="protein sequence ID" value="KAJ6968494.1"/>
    <property type="molecule type" value="Genomic_DNA"/>
</dbReference>
<sequence>MHMNEKGHLQPMVIGREVQNHASFSLVCHNLVSGNELGLNGRSVSALSAEEVSNEDNCTPTLEVPKKSSQASSDHDARKTSSLMASNFPDVPLLRPLTTPTVVHVSRPDEVEKKQKDLPIIMMEQEIMEAINEHSTVIICGETRCGKTTQVPQFLYEAGYGSNHSVVRNGVIGVTQPRRIDVLATARRFAFELGLHLGKEVRFQVRHDKRIGDNCSIKFMTDGILLREVQTDILLKRYSVIILDEAHERSVNTDILIGMLSRVIQLRQVILIHFPTFSCKTLFMDLLPSHLSLPYTIFCIWQKKYEQQQKMVLSGQSLSPENMIFPLKLVLMSATLRVEDFISERRLFHDPPPVINVPTRQFEVTVHFSKRTETVDYIGQAYKKVMSIHKRLPQEGILVFVTGQREVEYLCQKLRKASTELIANTAKGRVGDEVPAMSEMVSIEGVDMKDIDEAFEIQGNLIDQQTERFGSHDEDVPDSVENESDVSYDSGSESEVRDILGQAICAGWVDRVAKRIRGNSGSLEGDRKASAVRYQACMVKETVFLHRRSSLSNSAPEFLVYSELLHTKRPYMHGATSIKPEWLAKYGVSLCSFSTVEDRKPEYDPQTDQLYRWVIPTFGPHLWRLPAQSMPISSDEDRLKDLAAKYRCSCYHYFLLVTITRQNCESLTAAISQILMPVCLSSNVVKRRLPRRSRQGEAPTPLLASVVSNAHALWPEYEMINDDESEYDAEMSDDNIPTHSLVSRNKMDSTMNSLLDIFECSGQGNSDKKCWASFQQCIAKAPEQVLRYCRNASAKPLWPMSSGQPSKADIPNCSYCGGPSDFEFQILPQLLYYFGVKNDADSLDWATIVLYTCKSSCEASMAYKEEFPWVQLYPTSAT</sequence>
<evidence type="ECO:0000256" key="3">
    <source>
        <dbReference type="ARBA" id="ARBA00022741"/>
    </source>
</evidence>
<feature type="domain" description="Helicase ATP-binding" evidence="9">
    <location>
        <begin position="128"/>
        <end position="354"/>
    </location>
</feature>
<dbReference type="PANTHER" id="PTHR18934:SF99">
    <property type="entry name" value="ATP-DEPENDENT RNA HELICASE DHX37-RELATED"/>
    <property type="match status" value="1"/>
</dbReference>
<accession>A0AAD6LK86</accession>
<name>A0AAD6LK86_9ROSI</name>
<dbReference type="GO" id="GO:0005737">
    <property type="term" value="C:cytoplasm"/>
    <property type="evidence" value="ECO:0007669"/>
    <property type="project" value="InterPro"/>
</dbReference>
<dbReference type="EC" id="3.6.4.13" evidence="2"/>
<dbReference type="GO" id="GO:0000462">
    <property type="term" value="P:maturation of SSU-rRNA from tricistronic rRNA transcript (SSU-rRNA, 5.8S rRNA, LSU-rRNA)"/>
    <property type="evidence" value="ECO:0007669"/>
    <property type="project" value="TreeGrafter"/>
</dbReference>
<dbReference type="PROSITE" id="PS00690">
    <property type="entry name" value="DEAH_ATP_HELICASE"/>
    <property type="match status" value="1"/>
</dbReference>
<keyword evidence="4" id="KW-0378">Hydrolase</keyword>
<dbReference type="PROSITE" id="PS51192">
    <property type="entry name" value="HELICASE_ATP_BIND_1"/>
    <property type="match status" value="1"/>
</dbReference>
<dbReference type="Pfam" id="PF04194">
    <property type="entry name" value="PDCD2_C"/>
    <property type="match status" value="1"/>
</dbReference>
<dbReference type="GO" id="GO:0016787">
    <property type="term" value="F:hydrolase activity"/>
    <property type="evidence" value="ECO:0007669"/>
    <property type="project" value="UniProtKB-KW"/>
</dbReference>
<evidence type="ECO:0000256" key="2">
    <source>
        <dbReference type="ARBA" id="ARBA00012552"/>
    </source>
</evidence>
<dbReference type="Gene3D" id="3.40.50.300">
    <property type="entry name" value="P-loop containing nucleotide triphosphate hydrolases"/>
    <property type="match status" value="2"/>
</dbReference>
<evidence type="ECO:0000256" key="1">
    <source>
        <dbReference type="ARBA" id="ARBA00008792"/>
    </source>
</evidence>
<dbReference type="InterPro" id="IPR014001">
    <property type="entry name" value="Helicase_ATP-bd"/>
</dbReference>
<dbReference type="FunFam" id="3.40.50.300:FF:001764">
    <property type="entry name" value="ATP-dependent RNA helicase DEAH13"/>
    <property type="match status" value="1"/>
</dbReference>
<evidence type="ECO:0000256" key="4">
    <source>
        <dbReference type="ARBA" id="ARBA00022801"/>
    </source>
</evidence>
<organism evidence="10 11">
    <name type="scientific">Populus alba x Populus x berolinensis</name>
    <dbReference type="NCBI Taxonomy" id="444605"/>
    <lineage>
        <taxon>Eukaryota</taxon>
        <taxon>Viridiplantae</taxon>
        <taxon>Streptophyta</taxon>
        <taxon>Embryophyta</taxon>
        <taxon>Tracheophyta</taxon>
        <taxon>Spermatophyta</taxon>
        <taxon>Magnoliopsida</taxon>
        <taxon>eudicotyledons</taxon>
        <taxon>Gunneridae</taxon>
        <taxon>Pentapetalae</taxon>
        <taxon>rosids</taxon>
        <taxon>fabids</taxon>
        <taxon>Malpighiales</taxon>
        <taxon>Salicaceae</taxon>
        <taxon>Saliceae</taxon>
        <taxon>Populus</taxon>
    </lineage>
</organism>
<dbReference type="InterPro" id="IPR007320">
    <property type="entry name" value="PDCD2_C"/>
</dbReference>
<proteinExistence type="inferred from homology"/>
<evidence type="ECO:0000259" key="9">
    <source>
        <dbReference type="PROSITE" id="PS51192"/>
    </source>
</evidence>
<feature type="region of interest" description="Disordered" evidence="8">
    <location>
        <begin position="51"/>
        <end position="84"/>
    </location>
</feature>
<comment type="caution">
    <text evidence="10">The sequence shown here is derived from an EMBL/GenBank/DDBJ whole genome shotgun (WGS) entry which is preliminary data.</text>
</comment>
<dbReference type="Pfam" id="PF07717">
    <property type="entry name" value="OB_NTP_bind"/>
    <property type="match status" value="1"/>
</dbReference>